<dbReference type="InterPro" id="IPR050721">
    <property type="entry name" value="Trk_Ktr_HKT_K-transport"/>
</dbReference>
<proteinExistence type="predicted"/>
<gene>
    <name evidence="3" type="primary">ktrA</name>
    <name evidence="3" type="ORF">NCTC10181_00200</name>
</gene>
<dbReference type="RefSeq" id="WP_129725934.1">
    <property type="nucleotide sequence ID" value="NZ_CP101807.1"/>
</dbReference>
<evidence type="ECO:0000313" key="4">
    <source>
        <dbReference type="Proteomes" id="UP000290985"/>
    </source>
</evidence>
<feature type="domain" description="RCK C-terminal" evidence="2">
    <location>
        <begin position="139"/>
        <end position="222"/>
    </location>
</feature>
<evidence type="ECO:0000259" key="1">
    <source>
        <dbReference type="PROSITE" id="PS51201"/>
    </source>
</evidence>
<evidence type="ECO:0000313" key="3">
    <source>
        <dbReference type="EMBL" id="VEU74363.1"/>
    </source>
</evidence>
<dbReference type="PANTHER" id="PTHR43833:SF7">
    <property type="entry name" value="KTR SYSTEM POTASSIUM UPTAKE PROTEIN C"/>
    <property type="match status" value="1"/>
</dbReference>
<dbReference type="InterPro" id="IPR036721">
    <property type="entry name" value="RCK_C_sf"/>
</dbReference>
<dbReference type="GO" id="GO:0008324">
    <property type="term" value="F:monoatomic cation transmembrane transporter activity"/>
    <property type="evidence" value="ECO:0007669"/>
    <property type="project" value="InterPro"/>
</dbReference>
<dbReference type="Pfam" id="PF02080">
    <property type="entry name" value="TrkA_C"/>
    <property type="match status" value="1"/>
</dbReference>
<dbReference type="Gene3D" id="3.40.50.720">
    <property type="entry name" value="NAD(P)-binding Rossmann-like Domain"/>
    <property type="match status" value="1"/>
</dbReference>
<evidence type="ECO:0000259" key="2">
    <source>
        <dbReference type="PROSITE" id="PS51202"/>
    </source>
</evidence>
<dbReference type="SUPFAM" id="SSF116726">
    <property type="entry name" value="TrkA C-terminal domain-like"/>
    <property type="match status" value="1"/>
</dbReference>
<protein>
    <submittedName>
        <fullName evidence="3">Potassium uptake protein A</fullName>
    </submittedName>
</protein>
<dbReference type="InterPro" id="IPR003148">
    <property type="entry name" value="RCK_N"/>
</dbReference>
<dbReference type="PROSITE" id="PS51201">
    <property type="entry name" value="RCK_N"/>
    <property type="match status" value="1"/>
</dbReference>
<name>A0A449B1C3_9BACT</name>
<dbReference type="Proteomes" id="UP000290985">
    <property type="component" value="Chromosome"/>
</dbReference>
<dbReference type="InterPro" id="IPR006037">
    <property type="entry name" value="RCK_C"/>
</dbReference>
<dbReference type="Gene3D" id="3.30.70.1450">
    <property type="entry name" value="Regulator of K+ conductance, C-terminal domain"/>
    <property type="match status" value="1"/>
</dbReference>
<reference evidence="3 4" key="1">
    <citation type="submission" date="2019-01" db="EMBL/GenBank/DDBJ databases">
        <authorList>
            <consortium name="Pathogen Informatics"/>
        </authorList>
    </citation>
    <scope>NUCLEOTIDE SEQUENCE [LARGE SCALE GENOMIC DNA]</scope>
    <source>
        <strain evidence="3 4">NCTC10181</strain>
    </source>
</reference>
<dbReference type="Pfam" id="PF02254">
    <property type="entry name" value="TrkA_N"/>
    <property type="match status" value="1"/>
</dbReference>
<dbReference type="PROSITE" id="PS51202">
    <property type="entry name" value="RCK_C"/>
    <property type="match status" value="1"/>
</dbReference>
<organism evidence="3 4">
    <name type="scientific">Mycoplasmopsis citelli</name>
    <dbReference type="NCBI Taxonomy" id="171281"/>
    <lineage>
        <taxon>Bacteria</taxon>
        <taxon>Bacillati</taxon>
        <taxon>Mycoplasmatota</taxon>
        <taxon>Mycoplasmoidales</taxon>
        <taxon>Metamycoplasmataceae</taxon>
        <taxon>Mycoplasmopsis</taxon>
    </lineage>
</organism>
<accession>A0A449B1C3</accession>
<dbReference type="GO" id="GO:0006813">
    <property type="term" value="P:potassium ion transport"/>
    <property type="evidence" value="ECO:0007669"/>
    <property type="project" value="InterPro"/>
</dbReference>
<dbReference type="AlphaFoldDB" id="A0A449B1C3"/>
<feature type="domain" description="RCK N-terminal" evidence="1">
    <location>
        <begin position="6"/>
        <end position="118"/>
    </location>
</feature>
<keyword evidence="4" id="KW-1185">Reference proteome</keyword>
<dbReference type="SUPFAM" id="SSF51735">
    <property type="entry name" value="NAD(P)-binding Rossmann-fold domains"/>
    <property type="match status" value="1"/>
</dbReference>
<dbReference type="InterPro" id="IPR036291">
    <property type="entry name" value="NAD(P)-bd_dom_sf"/>
</dbReference>
<dbReference type="PANTHER" id="PTHR43833">
    <property type="entry name" value="POTASSIUM CHANNEL PROTEIN 2-RELATED-RELATED"/>
    <property type="match status" value="1"/>
</dbReference>
<dbReference type="KEGG" id="mcit:NCTC10181_00200"/>
<sequence length="228" mass="25139">MGIRHKNDIAVIGTGRFGRAVIEQLILMNKSILVIDKDEDSARNFVDEVQRVVIADAAEIKALKGIGIENIETVVVAVPDNIEIVAALQEQGVKNLIVRAINERHARVLKQIGVNIIIRPEYEAGIRTALIAGNKHFVDYSENLKELGDNFVLGTTKVISEEFSDKQIKDLNFNNFGVTIVLIKRGAITIRPQGDTVLKKDDLVTIIGEIADVTDIFKMLNEPLPPAP</sequence>
<dbReference type="EMBL" id="LR215036">
    <property type="protein sequence ID" value="VEU74363.1"/>
    <property type="molecule type" value="Genomic_DNA"/>
</dbReference>
<dbReference type="OrthoDB" id="9776294at2"/>